<evidence type="ECO:0000313" key="10">
    <source>
        <dbReference type="Proteomes" id="UP000275394"/>
    </source>
</evidence>
<dbReference type="InterPro" id="IPR027278">
    <property type="entry name" value="ACCD_DCysDesulf"/>
</dbReference>
<comment type="cofactor">
    <cofactor evidence="1">
        <name>pyridoxal 5'-phosphate</name>
        <dbReference type="ChEBI" id="CHEBI:597326"/>
    </cofactor>
</comment>
<dbReference type="SUPFAM" id="SSF53686">
    <property type="entry name" value="Tryptophan synthase beta subunit-like PLP-dependent enzymes"/>
    <property type="match status" value="1"/>
</dbReference>
<dbReference type="PANTHER" id="PTHR48078">
    <property type="entry name" value="THREONINE DEHYDRATASE, MITOCHONDRIAL-RELATED"/>
    <property type="match status" value="1"/>
</dbReference>
<dbReference type="Gene3D" id="3.40.50.1100">
    <property type="match status" value="2"/>
</dbReference>
<evidence type="ECO:0000256" key="2">
    <source>
        <dbReference type="ARBA" id="ARBA00008639"/>
    </source>
</evidence>
<name>A0A3N2DZX2_9GAMM</name>
<evidence type="ECO:0000256" key="7">
    <source>
        <dbReference type="ARBA" id="ARBA00049406"/>
    </source>
</evidence>
<dbReference type="GO" id="GO:0009097">
    <property type="term" value="P:isoleucine biosynthetic process"/>
    <property type="evidence" value="ECO:0007669"/>
    <property type="project" value="TreeGrafter"/>
</dbReference>
<sequence>MTLHINTPLIESLSVGRGLSAKVWLKMEALQPCGSFKARGVGYACEQYIKEGAKALVSSSGGNAGLAVAYSGRCLGVPVTVVVPKTTKPRAIELIEQEGAQVIVHGDIWQQAHDHAMTLTNAEAAYIHPFDDPYLWHGHASIVDEIAAQGVTPDAIVLSVGGGGLLSGVIAGLKRHGWQEVPVIAVETEGAASLAASATAGKHVAIDAITSVATSLGATIVAERAFELLSEQPVVNHVVTDLEAVNSCRRFLADHRLLVEPACGASLAAVYGECAALQDKQNIVVIVCGGVGASVEQLQAWGEQLSDNG</sequence>
<evidence type="ECO:0000256" key="1">
    <source>
        <dbReference type="ARBA" id="ARBA00001933"/>
    </source>
</evidence>
<gene>
    <name evidence="9" type="ORF">EDC56_0857</name>
</gene>
<evidence type="ECO:0000256" key="4">
    <source>
        <dbReference type="ARBA" id="ARBA00012093"/>
    </source>
</evidence>
<evidence type="ECO:0000256" key="6">
    <source>
        <dbReference type="ARBA" id="ARBA00023239"/>
    </source>
</evidence>
<comment type="catalytic activity">
    <reaction evidence="7">
        <text>L-serine = pyruvate + NH4(+)</text>
        <dbReference type="Rhea" id="RHEA:19169"/>
        <dbReference type="ChEBI" id="CHEBI:15361"/>
        <dbReference type="ChEBI" id="CHEBI:28938"/>
        <dbReference type="ChEBI" id="CHEBI:33384"/>
        <dbReference type="EC" id="4.3.1.17"/>
    </reaction>
</comment>
<keyword evidence="10" id="KW-1185">Reference proteome</keyword>
<dbReference type="AlphaFoldDB" id="A0A3N2DZX2"/>
<keyword evidence="6 9" id="KW-0456">Lyase</keyword>
<dbReference type="GO" id="GO:0006565">
    <property type="term" value="P:L-serine catabolic process"/>
    <property type="evidence" value="ECO:0007669"/>
    <property type="project" value="TreeGrafter"/>
</dbReference>
<evidence type="ECO:0000256" key="5">
    <source>
        <dbReference type="ARBA" id="ARBA00022898"/>
    </source>
</evidence>
<dbReference type="Proteomes" id="UP000275394">
    <property type="component" value="Unassembled WGS sequence"/>
</dbReference>
<proteinExistence type="inferred from homology"/>
<dbReference type="PANTHER" id="PTHR48078:SF2">
    <property type="entry name" value="CATABOLIC L-SERINE_THREONINE DEHYDRATASE"/>
    <property type="match status" value="1"/>
</dbReference>
<keyword evidence="5" id="KW-0663">Pyridoxal phosphate</keyword>
<dbReference type="OrthoDB" id="9811476at2"/>
<dbReference type="PIRSF" id="PIRSF006278">
    <property type="entry name" value="ACCD_DCysDesulf"/>
    <property type="match status" value="1"/>
</dbReference>
<dbReference type="GO" id="GO:0003941">
    <property type="term" value="F:L-serine ammonia-lyase activity"/>
    <property type="evidence" value="ECO:0007669"/>
    <property type="project" value="UniProtKB-EC"/>
</dbReference>
<evidence type="ECO:0000259" key="8">
    <source>
        <dbReference type="Pfam" id="PF00291"/>
    </source>
</evidence>
<comment type="caution">
    <text evidence="9">The sequence shown here is derived from an EMBL/GenBank/DDBJ whole genome shotgun (WGS) entry which is preliminary data.</text>
</comment>
<dbReference type="GO" id="GO:0016846">
    <property type="term" value="F:carbon-sulfur lyase activity"/>
    <property type="evidence" value="ECO:0007669"/>
    <property type="project" value="UniProtKB-ARBA"/>
</dbReference>
<dbReference type="EC" id="4.3.1.17" evidence="4"/>
<dbReference type="EMBL" id="RKHR01000003">
    <property type="protein sequence ID" value="ROS05327.1"/>
    <property type="molecule type" value="Genomic_DNA"/>
</dbReference>
<dbReference type="RefSeq" id="WP_123711244.1">
    <property type="nucleotide sequence ID" value="NZ_RKHR01000003.1"/>
</dbReference>
<dbReference type="GO" id="GO:0004794">
    <property type="term" value="F:threonine deaminase activity"/>
    <property type="evidence" value="ECO:0007669"/>
    <property type="project" value="TreeGrafter"/>
</dbReference>
<evidence type="ECO:0000313" key="9">
    <source>
        <dbReference type="EMBL" id="ROS05327.1"/>
    </source>
</evidence>
<protein>
    <recommendedName>
        <fullName evidence="4">L-serine ammonia-lyase</fullName>
        <ecNumber evidence="4">4.3.1.17</ecNumber>
    </recommendedName>
</protein>
<dbReference type="InterPro" id="IPR050147">
    <property type="entry name" value="Ser/Thr_Dehydratase"/>
</dbReference>
<dbReference type="Pfam" id="PF00291">
    <property type="entry name" value="PALP"/>
    <property type="match status" value="1"/>
</dbReference>
<comment type="similarity">
    <text evidence="2">Belongs to the ACC deaminase/D-cysteine desulfhydrase family.</text>
</comment>
<dbReference type="InterPro" id="IPR036052">
    <property type="entry name" value="TrpB-like_PALP_sf"/>
</dbReference>
<feature type="domain" description="Tryptophan synthase beta chain-like PALP" evidence="8">
    <location>
        <begin position="4"/>
        <end position="289"/>
    </location>
</feature>
<reference evidence="9 10" key="1">
    <citation type="submission" date="2018-11" db="EMBL/GenBank/DDBJ databases">
        <title>Genomic Encyclopedia of Type Strains, Phase IV (KMG-IV): sequencing the most valuable type-strain genomes for metagenomic binning, comparative biology and taxonomic classification.</title>
        <authorList>
            <person name="Goeker M."/>
        </authorList>
    </citation>
    <scope>NUCLEOTIDE SEQUENCE [LARGE SCALE GENOMIC DNA]</scope>
    <source>
        <strain evidence="9 10">DSM 100316</strain>
    </source>
</reference>
<organism evidence="9 10">
    <name type="scientific">Sinobacterium caligoides</name>
    <dbReference type="NCBI Taxonomy" id="933926"/>
    <lineage>
        <taxon>Bacteria</taxon>
        <taxon>Pseudomonadati</taxon>
        <taxon>Pseudomonadota</taxon>
        <taxon>Gammaproteobacteria</taxon>
        <taxon>Cellvibrionales</taxon>
        <taxon>Spongiibacteraceae</taxon>
        <taxon>Sinobacterium</taxon>
    </lineage>
</organism>
<evidence type="ECO:0000256" key="3">
    <source>
        <dbReference type="ARBA" id="ARBA00010869"/>
    </source>
</evidence>
<comment type="similarity">
    <text evidence="3">Belongs to the serine/threonine dehydratase family.</text>
</comment>
<accession>A0A3N2DZX2</accession>
<dbReference type="GO" id="GO:0006567">
    <property type="term" value="P:L-threonine catabolic process"/>
    <property type="evidence" value="ECO:0007669"/>
    <property type="project" value="TreeGrafter"/>
</dbReference>
<dbReference type="InterPro" id="IPR001926">
    <property type="entry name" value="TrpB-like_PALP"/>
</dbReference>